<accession>A0A0C5V7F4</accession>
<dbReference type="InterPro" id="IPR045494">
    <property type="entry name" value="DUF6436"/>
</dbReference>
<dbReference type="RefSeq" id="WP_044617669.1">
    <property type="nucleotide sequence ID" value="NZ_CP007142.1"/>
</dbReference>
<feature type="transmembrane region" description="Helical" evidence="1">
    <location>
        <begin position="12"/>
        <end position="29"/>
    </location>
</feature>
<dbReference type="EMBL" id="CP007142">
    <property type="protein sequence ID" value="AJQ95345.1"/>
    <property type="molecule type" value="Genomic_DNA"/>
</dbReference>
<dbReference type="STRING" id="1445510.YC6258_03309"/>
<proteinExistence type="predicted"/>
<dbReference type="OrthoDB" id="8897581at2"/>
<keyword evidence="1" id="KW-1133">Transmembrane helix</keyword>
<evidence type="ECO:0000256" key="1">
    <source>
        <dbReference type="SAM" id="Phobius"/>
    </source>
</evidence>
<keyword evidence="1" id="KW-0472">Membrane</keyword>
<keyword evidence="1" id="KW-0812">Transmembrane</keyword>
<organism evidence="3 4">
    <name type="scientific">Gynuella sunshinyii YC6258</name>
    <dbReference type="NCBI Taxonomy" id="1445510"/>
    <lineage>
        <taxon>Bacteria</taxon>
        <taxon>Pseudomonadati</taxon>
        <taxon>Pseudomonadota</taxon>
        <taxon>Gammaproteobacteria</taxon>
        <taxon>Oceanospirillales</taxon>
        <taxon>Saccharospirillaceae</taxon>
        <taxon>Gynuella</taxon>
    </lineage>
</organism>
<feature type="domain" description="DUF6436" evidence="2">
    <location>
        <begin position="56"/>
        <end position="193"/>
    </location>
</feature>
<name>A0A0C5V7F4_9GAMM</name>
<sequence>MRHILTSRRVLVWALIAVILIGLVAVWQIQRIYLREFDPDGRLVSFMPDEIRLPASSFIQILDLSCPCNGFSREHIASLVKNANQQGLVNSQIWVLNNGHLQPERLKAIAQANHLEESAVRVIEAEDYPWIPATPAALISNSDGTVAYFGPFSSGIRCNTGNSFIDSVIQRIETGNHVFPQVNAIVDGCFCPWPGKILN</sequence>
<dbReference type="AlphaFoldDB" id="A0A0C5V7F4"/>
<evidence type="ECO:0000259" key="2">
    <source>
        <dbReference type="Pfam" id="PF20029"/>
    </source>
</evidence>
<dbReference type="Pfam" id="PF20029">
    <property type="entry name" value="DUF6436"/>
    <property type="match status" value="1"/>
</dbReference>
<dbReference type="KEGG" id="gsn:YC6258_03309"/>
<keyword evidence="4" id="KW-1185">Reference proteome</keyword>
<gene>
    <name evidence="3" type="ORF">YC6258_03309</name>
</gene>
<protein>
    <recommendedName>
        <fullName evidence="2">DUF6436 domain-containing protein</fullName>
    </recommendedName>
</protein>
<dbReference type="HOGENOM" id="CLU_1407715_0_0_6"/>
<evidence type="ECO:0000313" key="3">
    <source>
        <dbReference type="EMBL" id="AJQ95345.1"/>
    </source>
</evidence>
<reference evidence="3 4" key="1">
    <citation type="submission" date="2014-01" db="EMBL/GenBank/DDBJ databases">
        <title>Full genme sequencing of cellulolytic bacterium Gynuella sunshinyii YC6258T gen. nov., sp. nov.</title>
        <authorList>
            <person name="Khan H."/>
            <person name="Chung E.J."/>
            <person name="Chung Y.R."/>
        </authorList>
    </citation>
    <scope>NUCLEOTIDE SEQUENCE [LARGE SCALE GENOMIC DNA]</scope>
    <source>
        <strain evidence="3 4">YC6258</strain>
    </source>
</reference>
<evidence type="ECO:0000313" key="4">
    <source>
        <dbReference type="Proteomes" id="UP000032266"/>
    </source>
</evidence>
<dbReference type="Proteomes" id="UP000032266">
    <property type="component" value="Chromosome"/>
</dbReference>